<feature type="transmembrane region" description="Helical" evidence="1">
    <location>
        <begin position="69"/>
        <end position="87"/>
    </location>
</feature>
<dbReference type="InterPro" id="IPR001296">
    <property type="entry name" value="Glyco_trans_1"/>
</dbReference>
<evidence type="ECO:0000259" key="2">
    <source>
        <dbReference type="Pfam" id="PF00534"/>
    </source>
</evidence>
<dbReference type="EMBL" id="PQVG01000001">
    <property type="protein sequence ID" value="POY41221.1"/>
    <property type="molecule type" value="Genomic_DNA"/>
</dbReference>
<keyword evidence="1" id="KW-1133">Transmembrane helix</keyword>
<protein>
    <recommendedName>
        <fullName evidence="2">Glycosyl transferase family 1 domain-containing protein</fullName>
    </recommendedName>
</protein>
<name>A0A2S5AF83_9FLAO</name>
<organism evidence="3 4">
    <name type="scientific">Flavobacterium alvei</name>
    <dbReference type="NCBI Taxonomy" id="2080416"/>
    <lineage>
        <taxon>Bacteria</taxon>
        <taxon>Pseudomonadati</taxon>
        <taxon>Bacteroidota</taxon>
        <taxon>Flavobacteriia</taxon>
        <taxon>Flavobacteriales</taxon>
        <taxon>Flavobacteriaceae</taxon>
        <taxon>Flavobacterium</taxon>
    </lineage>
</organism>
<keyword evidence="1" id="KW-0812">Transmembrane</keyword>
<keyword evidence="4" id="KW-1185">Reference proteome</keyword>
<evidence type="ECO:0000313" key="3">
    <source>
        <dbReference type="EMBL" id="POY41221.1"/>
    </source>
</evidence>
<evidence type="ECO:0000313" key="4">
    <source>
        <dbReference type="Proteomes" id="UP000237310"/>
    </source>
</evidence>
<dbReference type="AlphaFoldDB" id="A0A2S5AF83"/>
<dbReference type="GO" id="GO:0016757">
    <property type="term" value="F:glycosyltransferase activity"/>
    <property type="evidence" value="ECO:0007669"/>
    <property type="project" value="InterPro"/>
</dbReference>
<dbReference type="Gene3D" id="3.40.50.2000">
    <property type="entry name" value="Glycogen Phosphorylase B"/>
    <property type="match status" value="2"/>
</dbReference>
<feature type="domain" description="Glycosyl transferase family 1" evidence="2">
    <location>
        <begin position="183"/>
        <end position="334"/>
    </location>
</feature>
<dbReference type="PANTHER" id="PTHR12526">
    <property type="entry name" value="GLYCOSYLTRANSFERASE"/>
    <property type="match status" value="1"/>
</dbReference>
<dbReference type="SUPFAM" id="SSF53756">
    <property type="entry name" value="UDP-Glycosyltransferase/glycogen phosphorylase"/>
    <property type="match status" value="1"/>
</dbReference>
<proteinExistence type="predicted"/>
<evidence type="ECO:0000256" key="1">
    <source>
        <dbReference type="SAM" id="Phobius"/>
    </source>
</evidence>
<dbReference type="RefSeq" id="WP_103804284.1">
    <property type="nucleotide sequence ID" value="NZ_PQVG01000001.1"/>
</dbReference>
<dbReference type="OrthoDB" id="9811239at2"/>
<reference evidence="3 4" key="1">
    <citation type="submission" date="2018-01" db="EMBL/GenBank/DDBJ databases">
        <authorList>
            <person name="Gaut B.S."/>
            <person name="Morton B.R."/>
            <person name="Clegg M.T."/>
            <person name="Duvall M.R."/>
        </authorList>
    </citation>
    <scope>NUCLEOTIDE SEQUENCE [LARGE SCALE GENOMIC DNA]</scope>
    <source>
        <strain evidence="3 4">HR-AY</strain>
    </source>
</reference>
<gene>
    <name evidence="3" type="ORF">C3L50_01490</name>
</gene>
<dbReference type="Pfam" id="PF00534">
    <property type="entry name" value="Glycos_transf_1"/>
    <property type="match status" value="1"/>
</dbReference>
<sequence length="355" mass="41409">MKPLKSNLTFFFIPHHHIGGAERVHIEIIKSLKRKPIVIFDRSDGSVLSEEFQKNAYCFFATNRRRKIIVTYLIQISSYFLSFTLFGCNSSFFYQILSGIKGSAKVIDLTHAFSFPEVGMEILSLNYIHLIDKRVVINNKTLEDFRLLYERNNIDHFYLDRFKVIPNGIKISEFSSDKVHSRFNNFTIGYVGRNSTEKRPEVFFEILHQIDRNIKAKVIGDNFNSFKVKYKEVKYFEGCNNRKIIRKEFSEISLLIIPSSREGFPLVIMEAMELGIPVISTNVGSVFEHIFDNYNGYVSNDNSEIGFVKFASEKILQLSSNKELYNKLSFNAREHAVKNFCINIFKDKYRSLFYD</sequence>
<keyword evidence="1" id="KW-0472">Membrane</keyword>
<dbReference type="Proteomes" id="UP000237310">
    <property type="component" value="Unassembled WGS sequence"/>
</dbReference>
<comment type="caution">
    <text evidence="3">The sequence shown here is derived from an EMBL/GenBank/DDBJ whole genome shotgun (WGS) entry which is preliminary data.</text>
</comment>
<dbReference type="CDD" id="cd03801">
    <property type="entry name" value="GT4_PimA-like"/>
    <property type="match status" value="1"/>
</dbReference>
<dbReference type="PANTHER" id="PTHR12526:SF638">
    <property type="entry name" value="SPORE COAT PROTEIN SA"/>
    <property type="match status" value="1"/>
</dbReference>
<accession>A0A2S5AF83</accession>